<keyword evidence="2" id="KW-1185">Reference proteome</keyword>
<accession>A0AAN7SMI5</accession>
<evidence type="ECO:0000313" key="1">
    <source>
        <dbReference type="EMBL" id="KAK4876163.1"/>
    </source>
</evidence>
<sequence length="91" mass="11530">MKHNTLRSRQLNPCDDLFWKSRGFKERPYNWKDIWEAERIRREHTRKSNLNNPNNQLYWINKGFAERPFNWQQLFFERDSNSDDDDDYYYY</sequence>
<reference evidence="2" key="1">
    <citation type="submission" date="2023-01" db="EMBL/GenBank/DDBJ databases">
        <title>Key to firefly adult light organ development and bioluminescence: homeobox transcription factors regulate luciferase expression and transportation to peroxisome.</title>
        <authorList>
            <person name="Fu X."/>
        </authorList>
    </citation>
    <scope>NUCLEOTIDE SEQUENCE [LARGE SCALE GENOMIC DNA]</scope>
</reference>
<gene>
    <name evidence="1" type="ORF">RN001_012585</name>
</gene>
<dbReference type="AlphaFoldDB" id="A0AAN7SMI5"/>
<name>A0AAN7SMI5_9COLE</name>
<proteinExistence type="predicted"/>
<evidence type="ECO:0000313" key="2">
    <source>
        <dbReference type="Proteomes" id="UP001353858"/>
    </source>
</evidence>
<organism evidence="1 2">
    <name type="scientific">Aquatica leii</name>
    <dbReference type="NCBI Taxonomy" id="1421715"/>
    <lineage>
        <taxon>Eukaryota</taxon>
        <taxon>Metazoa</taxon>
        <taxon>Ecdysozoa</taxon>
        <taxon>Arthropoda</taxon>
        <taxon>Hexapoda</taxon>
        <taxon>Insecta</taxon>
        <taxon>Pterygota</taxon>
        <taxon>Neoptera</taxon>
        <taxon>Endopterygota</taxon>
        <taxon>Coleoptera</taxon>
        <taxon>Polyphaga</taxon>
        <taxon>Elateriformia</taxon>
        <taxon>Elateroidea</taxon>
        <taxon>Lampyridae</taxon>
        <taxon>Luciolinae</taxon>
        <taxon>Aquatica</taxon>
    </lineage>
</organism>
<comment type="caution">
    <text evidence="1">The sequence shown here is derived from an EMBL/GenBank/DDBJ whole genome shotgun (WGS) entry which is preliminary data.</text>
</comment>
<dbReference type="EMBL" id="JARPUR010000005">
    <property type="protein sequence ID" value="KAK4876163.1"/>
    <property type="molecule type" value="Genomic_DNA"/>
</dbReference>
<protein>
    <submittedName>
        <fullName evidence="1">Uncharacterized protein</fullName>
    </submittedName>
</protein>
<dbReference type="Proteomes" id="UP001353858">
    <property type="component" value="Unassembled WGS sequence"/>
</dbReference>